<dbReference type="Pfam" id="PF19420">
    <property type="entry name" value="DDAH_eukar"/>
    <property type="match status" value="1"/>
</dbReference>
<dbReference type="OrthoDB" id="9788268at2"/>
<keyword evidence="1" id="KW-0808">Transferase</keyword>
<dbReference type="EMBL" id="QRGA01000009">
    <property type="protein sequence ID" value="RDU97685.1"/>
    <property type="molecule type" value="Genomic_DNA"/>
</dbReference>
<reference evidence="1 2" key="1">
    <citation type="submission" date="2018-08" db="EMBL/GenBank/DDBJ databases">
        <title>Paraburkholderia sp. DHOM06 isolated from forest soil.</title>
        <authorList>
            <person name="Gao Z.-H."/>
            <person name="Qiu L.-H."/>
        </authorList>
    </citation>
    <scope>NUCLEOTIDE SEQUENCE [LARGE SCALE GENOMIC DNA]</scope>
    <source>
        <strain evidence="1 2">DHOM06</strain>
    </source>
</reference>
<keyword evidence="2" id="KW-1185">Reference proteome</keyword>
<dbReference type="InterPro" id="IPR014541">
    <property type="entry name" value="Amdntrnsf_FN0238"/>
</dbReference>
<sequence length="321" mass="35124">MNTQSIQAPIAVAMVRPHRFMPNPETAADNAFQCNRATGDAAAIRSLADKARDEVTAAAHALSEAGVCVHLFDDHGELETPDSVFPNNWFSTHAGGHVALFPMYSPNRRRERRADIIETLKAKYRVREIVDYSGLENDGVFLEGTGAMVLDHIGRIAFAARSHRANPIALERFCARFHFEPMCFDTADPDGHPIYHTNVMMSVATEFALVGLDSISDARQRDEVRRRLMETGRTVITLDHRQIAGFAANALELNARGGRILALSRRAFDSLTLSQRALIEQSARLVPLDVPTIETAGGSVRCMLAGIHLSARALTGVSAPA</sequence>
<protein>
    <submittedName>
        <fullName evidence="1">Amidinotransferase</fullName>
    </submittedName>
</protein>
<dbReference type="NCBIfam" id="NF046062">
    <property type="entry name" value="citrull_CtlX"/>
    <property type="match status" value="1"/>
</dbReference>
<dbReference type="Gene3D" id="3.75.10.10">
    <property type="entry name" value="L-arginine/glycine Amidinotransferase, Chain A"/>
    <property type="match status" value="1"/>
</dbReference>
<dbReference type="PANTHER" id="PTHR43224">
    <property type="entry name" value="AMIDINOTRANSFERASE"/>
    <property type="match status" value="1"/>
</dbReference>
<accession>A0A3D8JYH8</accession>
<organism evidence="1 2">
    <name type="scientific">Trinickia dinghuensis</name>
    <dbReference type="NCBI Taxonomy" id="2291023"/>
    <lineage>
        <taxon>Bacteria</taxon>
        <taxon>Pseudomonadati</taxon>
        <taxon>Pseudomonadota</taxon>
        <taxon>Betaproteobacteria</taxon>
        <taxon>Burkholderiales</taxon>
        <taxon>Burkholderiaceae</taxon>
        <taxon>Trinickia</taxon>
    </lineage>
</organism>
<gene>
    <name evidence="1" type="ORF">DWV00_17605</name>
</gene>
<dbReference type="GO" id="GO:0016740">
    <property type="term" value="F:transferase activity"/>
    <property type="evidence" value="ECO:0007669"/>
    <property type="project" value="UniProtKB-KW"/>
</dbReference>
<comment type="caution">
    <text evidence="1">The sequence shown here is derived from an EMBL/GenBank/DDBJ whole genome shotgun (WGS) entry which is preliminary data.</text>
</comment>
<dbReference type="PANTHER" id="PTHR43224:SF1">
    <property type="entry name" value="AMIDINOTRANSFERASE"/>
    <property type="match status" value="1"/>
</dbReference>
<dbReference type="SUPFAM" id="SSF55909">
    <property type="entry name" value="Pentein"/>
    <property type="match status" value="1"/>
</dbReference>
<dbReference type="AlphaFoldDB" id="A0A3D8JYH8"/>
<dbReference type="PIRSF" id="PIRSF028188">
    <property type="entry name" value="Amdntrnsf_FN0238"/>
    <property type="match status" value="1"/>
</dbReference>
<evidence type="ECO:0000313" key="2">
    <source>
        <dbReference type="Proteomes" id="UP000256838"/>
    </source>
</evidence>
<dbReference type="Proteomes" id="UP000256838">
    <property type="component" value="Unassembled WGS sequence"/>
</dbReference>
<name>A0A3D8JYH8_9BURK</name>
<evidence type="ECO:0000313" key="1">
    <source>
        <dbReference type="EMBL" id="RDU97685.1"/>
    </source>
</evidence>
<proteinExistence type="predicted"/>
<dbReference type="RefSeq" id="WP_115534874.1">
    <property type="nucleotide sequence ID" value="NZ_QRGA01000009.1"/>
</dbReference>